<comment type="caution">
    <text evidence="1">The sequence shown here is derived from an EMBL/GenBank/DDBJ whole genome shotgun (WGS) entry which is preliminary data.</text>
</comment>
<name>A0A9P3GJ16_9APHY</name>
<dbReference type="Proteomes" id="UP000703269">
    <property type="component" value="Unassembled WGS sequence"/>
</dbReference>
<dbReference type="EMBL" id="BPQB01000060">
    <property type="protein sequence ID" value="GJE96457.1"/>
    <property type="molecule type" value="Genomic_DNA"/>
</dbReference>
<dbReference type="AlphaFoldDB" id="A0A9P3GJ16"/>
<accession>A0A9P3GJ16</accession>
<evidence type="ECO:0000313" key="1">
    <source>
        <dbReference type="EMBL" id="GJE96457.1"/>
    </source>
</evidence>
<keyword evidence="2" id="KW-1185">Reference proteome</keyword>
<evidence type="ECO:0000313" key="2">
    <source>
        <dbReference type="Proteomes" id="UP000703269"/>
    </source>
</evidence>
<reference evidence="1 2" key="1">
    <citation type="submission" date="2021-08" db="EMBL/GenBank/DDBJ databases">
        <title>Draft Genome Sequence of Phanerochaete sordida strain YK-624.</title>
        <authorList>
            <person name="Mori T."/>
            <person name="Dohra H."/>
            <person name="Suzuki T."/>
            <person name="Kawagishi H."/>
            <person name="Hirai H."/>
        </authorList>
    </citation>
    <scope>NUCLEOTIDE SEQUENCE [LARGE SCALE GENOMIC DNA]</scope>
    <source>
        <strain evidence="1 2">YK-624</strain>
    </source>
</reference>
<proteinExistence type="predicted"/>
<sequence>MPFTWTNIHMSRPTPLAAVDLMDINNVTARTVTRPPRSSSLRNIQQAQAVCPTMKLIPLSVAAARDDVRRRAEGFEMQHKRLHLALMRATLDTSDLSDLTRRYDGGSTTTATRQGGLWHAGVGRTVYWPPDDPGGGSVPRDRDGWQLAVSRPGAGFFVAPRDQYLIGRKPDGGS</sequence>
<gene>
    <name evidence="1" type="ORF">PsYK624_126540</name>
</gene>
<organism evidence="1 2">
    <name type="scientific">Phanerochaete sordida</name>
    <dbReference type="NCBI Taxonomy" id="48140"/>
    <lineage>
        <taxon>Eukaryota</taxon>
        <taxon>Fungi</taxon>
        <taxon>Dikarya</taxon>
        <taxon>Basidiomycota</taxon>
        <taxon>Agaricomycotina</taxon>
        <taxon>Agaricomycetes</taxon>
        <taxon>Polyporales</taxon>
        <taxon>Phanerochaetaceae</taxon>
        <taxon>Phanerochaete</taxon>
    </lineage>
</organism>
<protein>
    <submittedName>
        <fullName evidence="1">Uncharacterized protein</fullName>
    </submittedName>
</protein>